<proteinExistence type="predicted"/>
<dbReference type="OrthoDB" id="9813965at2"/>
<dbReference type="FunFam" id="3.30.70.100:FF:000001">
    <property type="entry name" value="ATPase copper transporting beta"/>
    <property type="match status" value="1"/>
</dbReference>
<organism evidence="3 4">
    <name type="scientific">Polaromonas naphthalenivorans (strain CJ2)</name>
    <dbReference type="NCBI Taxonomy" id="365044"/>
    <lineage>
        <taxon>Bacteria</taxon>
        <taxon>Pseudomonadati</taxon>
        <taxon>Pseudomonadota</taxon>
        <taxon>Betaproteobacteria</taxon>
        <taxon>Burkholderiales</taxon>
        <taxon>Comamonadaceae</taxon>
        <taxon>Polaromonas</taxon>
    </lineage>
</organism>
<sequence length="78" mass="8137">MQTLKFDVHGMACGGCSGSVQRALSKIDSVSQVDVTLRPGAATLEADTTRVTATQIEAAISSLGYQAKLHPSEVRSTS</sequence>
<gene>
    <name evidence="3" type="ordered locus">Pnap_4487</name>
</gene>
<accession>A1VVT2</accession>
<protein>
    <submittedName>
        <fullName evidence="3">Heavy metal transport/detoxification protein</fullName>
    </submittedName>
</protein>
<dbReference type="InterPro" id="IPR036163">
    <property type="entry name" value="HMA_dom_sf"/>
</dbReference>
<keyword evidence="3" id="KW-0614">Plasmid</keyword>
<dbReference type="SUPFAM" id="SSF55008">
    <property type="entry name" value="HMA, heavy metal-associated domain"/>
    <property type="match status" value="1"/>
</dbReference>
<dbReference type="AlphaFoldDB" id="A1VVT2"/>
<evidence type="ECO:0000313" key="3">
    <source>
        <dbReference type="EMBL" id="ABM39760.1"/>
    </source>
</evidence>
<dbReference type="Gene3D" id="3.30.70.100">
    <property type="match status" value="1"/>
</dbReference>
<dbReference type="RefSeq" id="WP_011798205.1">
    <property type="nucleotide sequence ID" value="NC_008758.1"/>
</dbReference>
<evidence type="ECO:0000256" key="1">
    <source>
        <dbReference type="ARBA" id="ARBA00022723"/>
    </source>
</evidence>
<name>A1VVT2_POLNA</name>
<dbReference type="Pfam" id="PF00403">
    <property type="entry name" value="HMA"/>
    <property type="match status" value="1"/>
</dbReference>
<evidence type="ECO:0000259" key="2">
    <source>
        <dbReference type="PROSITE" id="PS50846"/>
    </source>
</evidence>
<dbReference type="GO" id="GO:0046872">
    <property type="term" value="F:metal ion binding"/>
    <property type="evidence" value="ECO:0007669"/>
    <property type="project" value="UniProtKB-KW"/>
</dbReference>
<geneLocation type="plasmid" evidence="3 4">
    <name>pPNAP02</name>
</geneLocation>
<dbReference type="Proteomes" id="UP000000644">
    <property type="component" value="Plasmid pPNAP02"/>
</dbReference>
<reference evidence="4" key="1">
    <citation type="journal article" date="2009" name="Environ. Microbiol.">
        <title>The genome of Polaromonas naphthalenivorans strain CJ2, isolated from coal tar-contaminated sediment, reveals physiological and metabolic versatility and evolution through extensive horizontal gene transfer.</title>
        <authorList>
            <person name="Yagi J.M."/>
            <person name="Sims D."/>
            <person name="Brettin T."/>
            <person name="Bruce D."/>
            <person name="Madsen E.L."/>
        </authorList>
    </citation>
    <scope>NUCLEOTIDE SEQUENCE [LARGE SCALE GENOMIC DNA]</scope>
    <source>
        <strain evidence="4">CJ2</strain>
        <plasmid evidence="4">Plasmid pPNAP02</plasmid>
    </source>
</reference>
<dbReference type="CDD" id="cd00371">
    <property type="entry name" value="HMA"/>
    <property type="match status" value="1"/>
</dbReference>
<dbReference type="EMBL" id="CP000531">
    <property type="protein sequence ID" value="ABM39760.1"/>
    <property type="molecule type" value="Genomic_DNA"/>
</dbReference>
<dbReference type="PROSITE" id="PS01047">
    <property type="entry name" value="HMA_1"/>
    <property type="match status" value="1"/>
</dbReference>
<feature type="domain" description="HMA" evidence="2">
    <location>
        <begin position="2"/>
        <end position="68"/>
    </location>
</feature>
<dbReference type="InterPro" id="IPR017969">
    <property type="entry name" value="Heavy-metal-associated_CS"/>
</dbReference>
<dbReference type="eggNOG" id="COG2608">
    <property type="taxonomic scope" value="Bacteria"/>
</dbReference>
<evidence type="ECO:0000313" key="4">
    <source>
        <dbReference type="Proteomes" id="UP000000644"/>
    </source>
</evidence>
<dbReference type="HOGENOM" id="CLU_134973_10_3_4"/>
<keyword evidence="4" id="KW-1185">Reference proteome</keyword>
<dbReference type="PROSITE" id="PS50846">
    <property type="entry name" value="HMA_2"/>
    <property type="match status" value="1"/>
</dbReference>
<dbReference type="KEGG" id="pna:Pnap_4487"/>
<dbReference type="InterPro" id="IPR006121">
    <property type="entry name" value="HMA_dom"/>
</dbReference>
<keyword evidence="1" id="KW-0479">Metal-binding</keyword>